<keyword evidence="1" id="KW-0812">Transmembrane</keyword>
<dbReference type="VEuPathDB" id="FungiDB:BD410DRAFT_867191"/>
<name>A0A4Y7Q1I4_9AGAM</name>
<gene>
    <name evidence="2" type="ORF">BD410DRAFT_867191</name>
</gene>
<sequence>MHVVAQTSLEVRRSAFGDGRDGKDGKDTGIKFFNLDFRRIDMRWMVMVVVMVIALQVWCFVEDGRWKILRRGKGCRRVAGGRANVKMEMQRRYMRRAYMRQPRKKITTMRGISLSIDHYAQKPLKSKSTERSLCLKFQRTRNYARRVHAAPDQRFLSMLRWNSSSERSNAFAGCHAINCHCRYMQLIVRAPIVHAANLVWTTAGRKAQGVECIEKAVRWRRGHAPPALSCSCYVAWRYAHTRVCLSGRRFCVLLLEGDISVLCISGEITDNGCRIGWVISWMADSAKMVMMMDFGDRAAWRAMTENHESRMAGPDWMEGMTMTKWVLSNGRSKVTLAGGKGLD</sequence>
<organism evidence="2 3">
    <name type="scientific">Rickenella mellea</name>
    <dbReference type="NCBI Taxonomy" id="50990"/>
    <lineage>
        <taxon>Eukaryota</taxon>
        <taxon>Fungi</taxon>
        <taxon>Dikarya</taxon>
        <taxon>Basidiomycota</taxon>
        <taxon>Agaricomycotina</taxon>
        <taxon>Agaricomycetes</taxon>
        <taxon>Hymenochaetales</taxon>
        <taxon>Rickenellaceae</taxon>
        <taxon>Rickenella</taxon>
    </lineage>
</organism>
<keyword evidence="1" id="KW-1133">Transmembrane helix</keyword>
<dbReference type="Proteomes" id="UP000294933">
    <property type="component" value="Unassembled WGS sequence"/>
</dbReference>
<reference evidence="2 3" key="1">
    <citation type="submission" date="2018-06" db="EMBL/GenBank/DDBJ databases">
        <title>A transcriptomic atlas of mushroom development highlights an independent origin of complex multicellularity.</title>
        <authorList>
            <consortium name="DOE Joint Genome Institute"/>
            <person name="Krizsan K."/>
            <person name="Almasi E."/>
            <person name="Merenyi Z."/>
            <person name="Sahu N."/>
            <person name="Viragh M."/>
            <person name="Koszo T."/>
            <person name="Mondo S."/>
            <person name="Kiss B."/>
            <person name="Balint B."/>
            <person name="Kues U."/>
            <person name="Barry K."/>
            <person name="Hegedus J.C."/>
            <person name="Henrissat B."/>
            <person name="Johnson J."/>
            <person name="Lipzen A."/>
            <person name="Ohm R."/>
            <person name="Nagy I."/>
            <person name="Pangilinan J."/>
            <person name="Yan J."/>
            <person name="Xiong Y."/>
            <person name="Grigoriev I.V."/>
            <person name="Hibbett D.S."/>
            <person name="Nagy L.G."/>
        </authorList>
    </citation>
    <scope>NUCLEOTIDE SEQUENCE [LARGE SCALE GENOMIC DNA]</scope>
    <source>
        <strain evidence="2 3">SZMC22713</strain>
    </source>
</reference>
<dbReference type="AlphaFoldDB" id="A0A4Y7Q1I4"/>
<evidence type="ECO:0000256" key="1">
    <source>
        <dbReference type="SAM" id="Phobius"/>
    </source>
</evidence>
<evidence type="ECO:0000313" key="2">
    <source>
        <dbReference type="EMBL" id="TDL21494.1"/>
    </source>
</evidence>
<dbReference type="EMBL" id="ML170180">
    <property type="protein sequence ID" value="TDL21494.1"/>
    <property type="molecule type" value="Genomic_DNA"/>
</dbReference>
<proteinExistence type="predicted"/>
<evidence type="ECO:0000313" key="3">
    <source>
        <dbReference type="Proteomes" id="UP000294933"/>
    </source>
</evidence>
<feature type="transmembrane region" description="Helical" evidence="1">
    <location>
        <begin position="42"/>
        <end position="61"/>
    </location>
</feature>
<protein>
    <submittedName>
        <fullName evidence="2">Uncharacterized protein</fullName>
    </submittedName>
</protein>
<keyword evidence="1" id="KW-0472">Membrane</keyword>
<accession>A0A4Y7Q1I4</accession>
<keyword evidence="3" id="KW-1185">Reference proteome</keyword>